<comment type="caution">
    <text evidence="1">The sequence shown here is derived from an EMBL/GenBank/DDBJ whole genome shotgun (WGS) entry which is preliminary data.</text>
</comment>
<dbReference type="Proteomes" id="UP000186705">
    <property type="component" value="Unassembled WGS sequence"/>
</dbReference>
<organism evidence="1 2">
    <name type="scientific">Dubosiella newyorkensis</name>
    <dbReference type="NCBI Taxonomy" id="1862672"/>
    <lineage>
        <taxon>Bacteria</taxon>
        <taxon>Bacillati</taxon>
        <taxon>Bacillota</taxon>
        <taxon>Erysipelotrichia</taxon>
        <taxon>Erysipelotrichales</taxon>
        <taxon>Erysipelotrichaceae</taxon>
        <taxon>Dubosiella</taxon>
    </lineage>
</organism>
<gene>
    <name evidence="1" type="ORF">BO225_05945</name>
</gene>
<evidence type="ECO:0000313" key="2">
    <source>
        <dbReference type="Proteomes" id="UP000186705"/>
    </source>
</evidence>
<dbReference type="GeneID" id="78275485"/>
<name>A0A1U7NMQ6_9FIRM</name>
<dbReference type="OrthoDB" id="2051225at2"/>
<dbReference type="RefSeq" id="WP_076341357.1">
    <property type="nucleotide sequence ID" value="NZ_CAPDDE010000042.1"/>
</dbReference>
<proteinExistence type="predicted"/>
<evidence type="ECO:0000313" key="1">
    <source>
        <dbReference type="EMBL" id="OLU46558.1"/>
    </source>
</evidence>
<protein>
    <submittedName>
        <fullName evidence="1">Uncharacterized protein</fullName>
    </submittedName>
</protein>
<keyword evidence="2" id="KW-1185">Reference proteome</keyword>
<accession>A0A1U7NMQ6</accession>
<dbReference type="AlphaFoldDB" id="A0A1U7NMQ6"/>
<dbReference type="EMBL" id="MPKA01000063">
    <property type="protein sequence ID" value="OLU46558.1"/>
    <property type="molecule type" value="Genomic_DNA"/>
</dbReference>
<sequence>MKTNKERYKQAFSNLQMPKPVDLKEETMNKKTKMILRPAIAFSLAALLLGGSALAYATDAGGIRTKVNGWFGGQERNVEAVSNGDIGYEFYDPETGEYIGGGGGVSFDAFGNEIPMDAQEVFDQYSTQVEKKEDKYFLHLYENSYEITDLLHPGKTIYVQGKGNGIIHYAKITLDPDGSISSSISTEPKIEADSYQKLQ</sequence>
<reference evidence="1 2" key="1">
    <citation type="submission" date="2016-11" db="EMBL/GenBank/DDBJ databases">
        <title>Description of two novel members of the family Erysipelotrichaceae: Ileibacterium lipovorans gen. nov., sp. nov. and Dubosiella newyorkensis, gen. nov., sp. nov.</title>
        <authorList>
            <person name="Cox L.M."/>
            <person name="Sohn J."/>
            <person name="Tyrrell K.L."/>
            <person name="Citron D.M."/>
            <person name="Lawson P.A."/>
            <person name="Patel N.B."/>
            <person name="Iizumi T."/>
            <person name="Perez-Perez G.I."/>
            <person name="Goldstein E.J."/>
            <person name="Blaser M.J."/>
        </authorList>
    </citation>
    <scope>NUCLEOTIDE SEQUENCE [LARGE SCALE GENOMIC DNA]</scope>
    <source>
        <strain evidence="1 2">NYU-BL-A4</strain>
    </source>
</reference>
<dbReference type="STRING" id="1862672.BO225_05945"/>